<dbReference type="EMBL" id="ASPP01024618">
    <property type="protein sequence ID" value="ETO08857.1"/>
    <property type="molecule type" value="Genomic_DNA"/>
</dbReference>
<dbReference type="SUPFAM" id="SSF52317">
    <property type="entry name" value="Class I glutamine amidotransferase-like"/>
    <property type="match status" value="1"/>
</dbReference>
<proteinExistence type="predicted"/>
<feature type="transmembrane region" description="Helical" evidence="1">
    <location>
        <begin position="414"/>
        <end position="435"/>
    </location>
</feature>
<dbReference type="GO" id="GO:0016874">
    <property type="term" value="F:ligase activity"/>
    <property type="evidence" value="ECO:0007669"/>
    <property type="project" value="UniProtKB-KW"/>
</dbReference>
<dbReference type="Proteomes" id="UP000023152">
    <property type="component" value="Unassembled WGS sequence"/>
</dbReference>
<protein>
    <submittedName>
        <fullName evidence="3">Biotin-protein ligase</fullName>
    </submittedName>
</protein>
<sequence length="442" mass="50892">MEKIDSIHICRWYGSFFCNLLYLNVNVSILLFEVLIKFQFINFDHIAIIAMTISILFLIIIIRKIFILIVGSDFERIKLVDDMPKPENMTEKKDVRFGISKIQNLNKSYMTSILNGEIWLFSDKGSDPYSVVQLFHCLLKVVDSSKHKIFQINTSILLEYLPTLLSNGRIPTLIIFPGGYDTGFKESLGLVGCTILQEYLKKGGNYLGLCAGGYFGCSEIMFGKGNKDMEIHEKRHLNLIDGIVGCGPVLADYNYVINAGARVIQIHIKNENKYVWTYYNGGCHFYLKQDLIGKQSYDCLASYHFTDAKKDVVEYATNHMQQCDCKHHRSPNDLCAIVGGRFGHGYFVLSGVHLEFDPLLMDVHDKHLTSVIRQLSDPFVRQQRLHVVTQILSKLGIEHFAQSEARENRNICKFFNYLYLLLLFFFFEILVSIYFKIKHNSF</sequence>
<organism evidence="3 4">
    <name type="scientific">Reticulomyxa filosa</name>
    <dbReference type="NCBI Taxonomy" id="46433"/>
    <lineage>
        <taxon>Eukaryota</taxon>
        <taxon>Sar</taxon>
        <taxon>Rhizaria</taxon>
        <taxon>Retaria</taxon>
        <taxon>Foraminifera</taxon>
        <taxon>Monothalamids</taxon>
        <taxon>Reticulomyxidae</taxon>
        <taxon>Reticulomyxa</taxon>
    </lineage>
</organism>
<keyword evidence="1" id="KW-0812">Transmembrane</keyword>
<reference evidence="3 4" key="1">
    <citation type="journal article" date="2013" name="Curr. Biol.">
        <title>The Genome of the Foraminiferan Reticulomyxa filosa.</title>
        <authorList>
            <person name="Glockner G."/>
            <person name="Hulsmann N."/>
            <person name="Schleicher M."/>
            <person name="Noegel A.A."/>
            <person name="Eichinger L."/>
            <person name="Gallinger C."/>
            <person name="Pawlowski J."/>
            <person name="Sierra R."/>
            <person name="Euteneuer U."/>
            <person name="Pillet L."/>
            <person name="Moustafa A."/>
            <person name="Platzer M."/>
            <person name="Groth M."/>
            <person name="Szafranski K."/>
            <person name="Schliwa M."/>
        </authorList>
    </citation>
    <scope>NUCLEOTIDE SEQUENCE [LARGE SCALE GENOMIC DNA]</scope>
</reference>
<dbReference type="InterPro" id="IPR019197">
    <property type="entry name" value="Biotin-prot_ligase_N"/>
</dbReference>
<keyword evidence="3" id="KW-0436">Ligase</keyword>
<keyword evidence="4" id="KW-1185">Reference proteome</keyword>
<dbReference type="AlphaFoldDB" id="X6M5W0"/>
<evidence type="ECO:0000313" key="3">
    <source>
        <dbReference type="EMBL" id="ETO08857.1"/>
    </source>
</evidence>
<evidence type="ECO:0000256" key="1">
    <source>
        <dbReference type="SAM" id="Phobius"/>
    </source>
</evidence>
<name>X6M5W0_RETFI</name>
<gene>
    <name evidence="3" type="ORF">RFI_28529</name>
</gene>
<accession>X6M5W0</accession>
<dbReference type="OrthoDB" id="10250105at2759"/>
<feature type="domain" description="Biotin-protein ligase N-terminal" evidence="2">
    <location>
        <begin position="118"/>
        <end position="408"/>
    </location>
</feature>
<evidence type="ECO:0000313" key="4">
    <source>
        <dbReference type="Proteomes" id="UP000023152"/>
    </source>
</evidence>
<keyword evidence="1" id="KW-1133">Transmembrane helix</keyword>
<dbReference type="InterPro" id="IPR029062">
    <property type="entry name" value="Class_I_gatase-like"/>
</dbReference>
<keyword evidence="1" id="KW-0472">Membrane</keyword>
<feature type="transmembrane region" description="Helical" evidence="1">
    <location>
        <begin position="48"/>
        <end position="70"/>
    </location>
</feature>
<dbReference type="Pfam" id="PF09825">
    <property type="entry name" value="BPL_N"/>
    <property type="match status" value="1"/>
</dbReference>
<comment type="caution">
    <text evidence="3">The sequence shown here is derived from an EMBL/GenBank/DDBJ whole genome shotgun (WGS) entry which is preliminary data.</text>
</comment>
<evidence type="ECO:0000259" key="2">
    <source>
        <dbReference type="Pfam" id="PF09825"/>
    </source>
</evidence>
<feature type="transmembrane region" description="Helical" evidence="1">
    <location>
        <begin position="12"/>
        <end position="36"/>
    </location>
</feature>